<evidence type="ECO:0000313" key="5">
    <source>
        <dbReference type="EMBL" id="UYO74396.1"/>
    </source>
</evidence>
<organism evidence="5 6">
    <name type="scientific">Halomonas qinghailakensis</name>
    <dbReference type="NCBI Taxonomy" id="2937790"/>
    <lineage>
        <taxon>Bacteria</taxon>
        <taxon>Pseudomonadati</taxon>
        <taxon>Pseudomonadota</taxon>
        <taxon>Gammaproteobacteria</taxon>
        <taxon>Oceanospirillales</taxon>
        <taxon>Halomonadaceae</taxon>
        <taxon>Halomonas</taxon>
    </lineage>
</organism>
<dbReference type="PANTHER" id="PTHR46124:SF3">
    <property type="entry name" value="HYDROLASE"/>
    <property type="match status" value="1"/>
</dbReference>
<name>A0AA46TQI4_9GAMM</name>
<proteinExistence type="inferred from homology"/>
<dbReference type="PIRSF" id="PIRSF005902">
    <property type="entry name" value="DNase_TatD"/>
    <property type="match status" value="1"/>
</dbReference>
<evidence type="ECO:0000313" key="6">
    <source>
        <dbReference type="Proteomes" id="UP001164935"/>
    </source>
</evidence>
<keyword evidence="3 5" id="KW-0378">Hydrolase</keyword>
<dbReference type="RefSeq" id="WP_030072906.1">
    <property type="nucleotide sequence ID" value="NZ_CP096973.1"/>
</dbReference>
<dbReference type="InterPro" id="IPR032466">
    <property type="entry name" value="Metal_Hydrolase"/>
</dbReference>
<keyword evidence="2 4" id="KW-0479">Metal-binding</keyword>
<dbReference type="GO" id="GO:0046872">
    <property type="term" value="F:metal ion binding"/>
    <property type="evidence" value="ECO:0007669"/>
    <property type="project" value="UniProtKB-KW"/>
</dbReference>
<dbReference type="InterPro" id="IPR001130">
    <property type="entry name" value="TatD-like"/>
</dbReference>
<dbReference type="Gene3D" id="3.20.20.140">
    <property type="entry name" value="Metal-dependent hydrolases"/>
    <property type="match status" value="1"/>
</dbReference>
<dbReference type="GO" id="GO:0005829">
    <property type="term" value="C:cytosol"/>
    <property type="evidence" value="ECO:0007669"/>
    <property type="project" value="TreeGrafter"/>
</dbReference>
<dbReference type="InterPro" id="IPR018228">
    <property type="entry name" value="DNase_TatD-rel_CS"/>
</dbReference>
<dbReference type="PROSITE" id="PS01137">
    <property type="entry name" value="TATD_1"/>
    <property type="match status" value="1"/>
</dbReference>
<feature type="binding site" evidence="4">
    <location>
        <position position="8"/>
    </location>
    <ligand>
        <name>a divalent metal cation</name>
        <dbReference type="ChEBI" id="CHEBI:60240"/>
        <label>1</label>
    </ligand>
</feature>
<dbReference type="EMBL" id="CP096973">
    <property type="protein sequence ID" value="UYO74396.1"/>
    <property type="molecule type" value="Genomic_DNA"/>
</dbReference>
<dbReference type="GO" id="GO:0016788">
    <property type="term" value="F:hydrolase activity, acting on ester bonds"/>
    <property type="evidence" value="ECO:0007669"/>
    <property type="project" value="InterPro"/>
</dbReference>
<comment type="similarity">
    <text evidence="1">Belongs to the metallo-dependent hydrolases superfamily. TatD-type hydrolase family.</text>
</comment>
<feature type="binding site" evidence="4">
    <location>
        <position position="97"/>
    </location>
    <ligand>
        <name>a divalent metal cation</name>
        <dbReference type="ChEBI" id="CHEBI:60240"/>
        <label>1</label>
    </ligand>
</feature>
<dbReference type="SUPFAM" id="SSF51556">
    <property type="entry name" value="Metallo-dependent hydrolases"/>
    <property type="match status" value="1"/>
</dbReference>
<accession>A0AA46TQI4</accession>
<gene>
    <name evidence="5" type="ORF">M0220_16240</name>
</gene>
<reference evidence="5" key="1">
    <citation type="submission" date="2022-05" db="EMBL/GenBank/DDBJ databases">
        <title>Complete sequence of a novel PHA-producing Halomonas strain.</title>
        <authorList>
            <person name="Zheng Z."/>
        </authorList>
    </citation>
    <scope>NUCLEOTIDE SEQUENCE</scope>
    <source>
        <strain evidence="5">ZZQ-149</strain>
    </source>
</reference>
<dbReference type="KEGG" id="hqn:M0220_16240"/>
<feature type="binding site" evidence="4">
    <location>
        <position position="6"/>
    </location>
    <ligand>
        <name>a divalent metal cation</name>
        <dbReference type="ChEBI" id="CHEBI:60240"/>
        <label>1</label>
    </ligand>
</feature>
<keyword evidence="6" id="KW-1185">Reference proteome</keyword>
<dbReference type="PANTHER" id="PTHR46124">
    <property type="entry name" value="D-AMINOACYL-TRNA DEACYLASE"/>
    <property type="match status" value="1"/>
</dbReference>
<evidence type="ECO:0000256" key="1">
    <source>
        <dbReference type="ARBA" id="ARBA00009275"/>
    </source>
</evidence>
<dbReference type="FunFam" id="3.20.20.140:FF:000005">
    <property type="entry name" value="TatD family hydrolase"/>
    <property type="match status" value="1"/>
</dbReference>
<evidence type="ECO:0000256" key="2">
    <source>
        <dbReference type="ARBA" id="ARBA00022723"/>
    </source>
</evidence>
<dbReference type="Pfam" id="PF01026">
    <property type="entry name" value="TatD_DNase"/>
    <property type="match status" value="1"/>
</dbReference>
<feature type="binding site" evidence="4">
    <location>
        <position position="132"/>
    </location>
    <ligand>
        <name>a divalent metal cation</name>
        <dbReference type="ChEBI" id="CHEBI:60240"/>
        <label>2</label>
    </ligand>
</feature>
<feature type="binding site" evidence="4">
    <location>
        <position position="206"/>
    </location>
    <ligand>
        <name>a divalent metal cation</name>
        <dbReference type="ChEBI" id="CHEBI:60240"/>
        <label>1</label>
    </ligand>
</feature>
<protein>
    <submittedName>
        <fullName evidence="5">TatD family hydrolase</fullName>
    </submittedName>
</protein>
<evidence type="ECO:0000256" key="3">
    <source>
        <dbReference type="ARBA" id="ARBA00022801"/>
    </source>
</evidence>
<dbReference type="Proteomes" id="UP001164935">
    <property type="component" value="Chromosome"/>
</dbReference>
<evidence type="ECO:0000256" key="4">
    <source>
        <dbReference type="PIRSR" id="PIRSR005902-1"/>
    </source>
</evidence>
<feature type="binding site" evidence="4">
    <location>
        <position position="156"/>
    </location>
    <ligand>
        <name>a divalent metal cation</name>
        <dbReference type="ChEBI" id="CHEBI:60240"/>
        <label>2</label>
    </ligand>
</feature>
<dbReference type="AlphaFoldDB" id="A0AA46TQI4"/>
<sequence length="265" mass="29257">MLIDAHCHLDFTAFDDDRDAVIENAKAVGVEHFVVPATTRSHWPNVLALGSRTDVSLCVGLHPYFIDAHSDHDLVALETLLAKHEAEAGKRFVAVGECGIDGRFTESLEEQWKYFNAQLRLAKQFDLPVVVHCVKANDQVSKRLRQLALPRGGLIHAFSGSYDQAAKFLDLGFTLGLGGAVTYERAQRLREVVARLPDNGFVLETDSPDMPLSGYQGQRNEPCRVAKVGNVVAALRHQPFERIAALSSANAIRLFDLPLRCESVN</sequence>
<dbReference type="CDD" id="cd01310">
    <property type="entry name" value="TatD_DNAse"/>
    <property type="match status" value="1"/>
</dbReference>